<dbReference type="SMART" id="SM00332">
    <property type="entry name" value="PP2Cc"/>
    <property type="match status" value="1"/>
</dbReference>
<dbReference type="InterPro" id="IPR036457">
    <property type="entry name" value="PPM-type-like_dom_sf"/>
</dbReference>
<dbReference type="EMBL" id="CAADJE010000007">
    <property type="protein sequence ID" value="VFS57237.1"/>
    <property type="molecule type" value="Genomic_DNA"/>
</dbReference>
<dbReference type="Proteomes" id="UP000345637">
    <property type="component" value="Unassembled WGS sequence"/>
</dbReference>
<feature type="domain" description="PPM-type phosphatase" evidence="1">
    <location>
        <begin position="5"/>
        <end position="236"/>
    </location>
</feature>
<dbReference type="Pfam" id="PF13672">
    <property type="entry name" value="PP2C_2"/>
    <property type="match status" value="1"/>
</dbReference>
<dbReference type="CDD" id="cd00143">
    <property type="entry name" value="PP2Cc"/>
    <property type="match status" value="1"/>
</dbReference>
<dbReference type="InterPro" id="IPR001932">
    <property type="entry name" value="PPM-type_phosphatase-like_dom"/>
</dbReference>
<accession>A0A485A731</accession>
<dbReference type="InterPro" id="IPR015655">
    <property type="entry name" value="PP2C"/>
</dbReference>
<dbReference type="AlphaFoldDB" id="A0A485A731"/>
<evidence type="ECO:0000259" key="1">
    <source>
        <dbReference type="PROSITE" id="PS51746"/>
    </source>
</evidence>
<sequence length="236" mass="25397">MPLINKFAYTSPGPRTQNQDAILVECLPSANLLCCVADGVGGNLGGETASRLALDIISATLRSDGNVSLHEAINSADEAIKNAAREDDKLTGMATTVTAIKLLGTKLLGANCGDSRAYLLRGRGLMQLSYDHSEVARLLREGKLTKEAAVDYPRKNILDSALGASKPLQIHDFQIDLMGGDRIAILTDGVSSVVSKKDFRDLSLKNQLLDDYGSSIINLVEHRGTRDNYSLILIEI</sequence>
<dbReference type="PROSITE" id="PS51746">
    <property type="entry name" value="PPM_2"/>
    <property type="match status" value="1"/>
</dbReference>
<name>A0A485A731_RAOPL</name>
<proteinExistence type="predicted"/>
<dbReference type="GO" id="GO:0004722">
    <property type="term" value="F:protein serine/threonine phosphatase activity"/>
    <property type="evidence" value="ECO:0007669"/>
    <property type="project" value="UniProtKB-EC"/>
</dbReference>
<keyword evidence="2" id="KW-0378">Hydrolase</keyword>
<evidence type="ECO:0000313" key="2">
    <source>
        <dbReference type="EMBL" id="VFS57237.1"/>
    </source>
</evidence>
<dbReference type="EC" id="3.1.3.16" evidence="2"/>
<protein>
    <submittedName>
        <fullName evidence="2">Serine/threonine phosphatase stp</fullName>
        <ecNumber evidence="2">3.1.3.16</ecNumber>
    </submittedName>
</protein>
<reference evidence="2 3" key="1">
    <citation type="submission" date="2019-03" db="EMBL/GenBank/DDBJ databases">
        <authorList>
            <consortium name="Pathogen Informatics"/>
        </authorList>
    </citation>
    <scope>NUCLEOTIDE SEQUENCE [LARGE SCALE GENOMIC DNA]</scope>
    <source>
        <strain evidence="2 3">NCTC12998</strain>
    </source>
</reference>
<dbReference type="SUPFAM" id="SSF81606">
    <property type="entry name" value="PP2C-like"/>
    <property type="match status" value="1"/>
</dbReference>
<dbReference type="SMART" id="SM00331">
    <property type="entry name" value="PP2C_SIG"/>
    <property type="match status" value="1"/>
</dbReference>
<evidence type="ECO:0000313" key="3">
    <source>
        <dbReference type="Proteomes" id="UP000345637"/>
    </source>
</evidence>
<gene>
    <name evidence="2" type="primary">stp_1</name>
    <name evidence="2" type="ORF">NCTC12998_00492</name>
</gene>
<dbReference type="PANTHER" id="PTHR47992">
    <property type="entry name" value="PROTEIN PHOSPHATASE"/>
    <property type="match status" value="1"/>
</dbReference>
<dbReference type="Gene3D" id="3.60.40.10">
    <property type="entry name" value="PPM-type phosphatase domain"/>
    <property type="match status" value="1"/>
</dbReference>
<organism evidence="2 3">
    <name type="scientific">Raoultella planticola</name>
    <name type="common">Klebsiella planticola</name>
    <dbReference type="NCBI Taxonomy" id="575"/>
    <lineage>
        <taxon>Bacteria</taxon>
        <taxon>Pseudomonadati</taxon>
        <taxon>Pseudomonadota</taxon>
        <taxon>Gammaproteobacteria</taxon>
        <taxon>Enterobacterales</taxon>
        <taxon>Enterobacteriaceae</taxon>
        <taxon>Klebsiella/Raoultella group</taxon>
        <taxon>Raoultella</taxon>
    </lineage>
</organism>